<evidence type="ECO:0000313" key="3">
    <source>
        <dbReference type="Proteomes" id="UP000076722"/>
    </source>
</evidence>
<organism evidence="2 3">
    <name type="scientific">Sistotremastrum niveocremeum HHB9708</name>
    <dbReference type="NCBI Taxonomy" id="1314777"/>
    <lineage>
        <taxon>Eukaryota</taxon>
        <taxon>Fungi</taxon>
        <taxon>Dikarya</taxon>
        <taxon>Basidiomycota</taxon>
        <taxon>Agaricomycotina</taxon>
        <taxon>Agaricomycetes</taxon>
        <taxon>Sistotremastrales</taxon>
        <taxon>Sistotremastraceae</taxon>
        <taxon>Sertulicium</taxon>
        <taxon>Sertulicium niveocremeum</taxon>
    </lineage>
</organism>
<dbReference type="SUPFAM" id="SSF81383">
    <property type="entry name" value="F-box domain"/>
    <property type="match status" value="1"/>
</dbReference>
<evidence type="ECO:0000313" key="2">
    <source>
        <dbReference type="EMBL" id="KZS91359.1"/>
    </source>
</evidence>
<dbReference type="InterPro" id="IPR001810">
    <property type="entry name" value="F-box_dom"/>
</dbReference>
<accession>A0A164SCZ9</accession>
<proteinExistence type="predicted"/>
<feature type="domain" description="F-box" evidence="1">
    <location>
        <begin position="1"/>
        <end position="43"/>
    </location>
</feature>
<dbReference type="PROSITE" id="PS50181">
    <property type="entry name" value="FBOX"/>
    <property type="match status" value="1"/>
</dbReference>
<protein>
    <recommendedName>
        <fullName evidence="1">F-box domain-containing protein</fullName>
    </recommendedName>
</protein>
<name>A0A164SCZ9_9AGAM</name>
<dbReference type="EMBL" id="KV419416">
    <property type="protein sequence ID" value="KZS91359.1"/>
    <property type="molecule type" value="Genomic_DNA"/>
</dbReference>
<dbReference type="Pfam" id="PF12937">
    <property type="entry name" value="F-box-like"/>
    <property type="match status" value="1"/>
</dbReference>
<gene>
    <name evidence="2" type="ORF">SISNIDRAFT_414158</name>
</gene>
<sequence length="377" mass="41525">MDSLPTEIVLVVLELLPKTTLCTASTLNKSFHHLSRPLLYKSIHVDRLDAFIQCCRALIRSPDAAACVLELELLLDISSSPIVDVFPAFKRLITNALKNLHSLKSLHIGWDAPLLSILDGCTFPNLTNLSSVLQLYPDPEPMRSFLIRHPLIKYVCISGEHSNLSLHQGNLAEGVDDLPHRANHHPLAPAGAFHLPAGALPNLASFTGSRLFAPIFIPGRPVNNVSLAWKASDGFTGSSMLHIVSALANSSKPVESITCYGTDWPMGLVLSLPYACTSLKELKLVKCKGPQEGEHFSDDYERLNFAFDVVLRHLPSLTTLEMPRIPSISSPMSEDLEKASLDSWRRYECGLESVVFPSGAQWQRPSKIGGEWRRLGP</sequence>
<dbReference type="AlphaFoldDB" id="A0A164SCZ9"/>
<dbReference type="Proteomes" id="UP000076722">
    <property type="component" value="Unassembled WGS sequence"/>
</dbReference>
<reference evidence="2 3" key="1">
    <citation type="journal article" date="2016" name="Mol. Biol. Evol.">
        <title>Comparative Genomics of Early-Diverging Mushroom-Forming Fungi Provides Insights into the Origins of Lignocellulose Decay Capabilities.</title>
        <authorList>
            <person name="Nagy L.G."/>
            <person name="Riley R."/>
            <person name="Tritt A."/>
            <person name="Adam C."/>
            <person name="Daum C."/>
            <person name="Floudas D."/>
            <person name="Sun H."/>
            <person name="Yadav J.S."/>
            <person name="Pangilinan J."/>
            <person name="Larsson K.H."/>
            <person name="Matsuura K."/>
            <person name="Barry K."/>
            <person name="Labutti K."/>
            <person name="Kuo R."/>
            <person name="Ohm R.A."/>
            <person name="Bhattacharya S.S."/>
            <person name="Shirouzu T."/>
            <person name="Yoshinaga Y."/>
            <person name="Martin F.M."/>
            <person name="Grigoriev I.V."/>
            <person name="Hibbett D.S."/>
        </authorList>
    </citation>
    <scope>NUCLEOTIDE SEQUENCE [LARGE SCALE GENOMIC DNA]</scope>
    <source>
        <strain evidence="2 3">HHB9708</strain>
    </source>
</reference>
<keyword evidence="3" id="KW-1185">Reference proteome</keyword>
<dbReference type="OrthoDB" id="613763at2759"/>
<dbReference type="InterPro" id="IPR036047">
    <property type="entry name" value="F-box-like_dom_sf"/>
</dbReference>
<evidence type="ECO:0000259" key="1">
    <source>
        <dbReference type="PROSITE" id="PS50181"/>
    </source>
</evidence>